<protein>
    <submittedName>
        <fullName evidence="2">Uncharacterized protein</fullName>
    </submittedName>
</protein>
<keyword evidence="3" id="KW-1185">Reference proteome</keyword>
<reference evidence="2" key="1">
    <citation type="journal article" date="2022" name="bioRxiv">
        <title>Genomics of Preaxostyla Flagellates Illuminates Evolutionary Transitions and the Path Towards Mitochondrial Loss.</title>
        <authorList>
            <person name="Novak L.V.F."/>
            <person name="Treitli S.C."/>
            <person name="Pyrih J."/>
            <person name="Halakuc P."/>
            <person name="Pipaliya S.V."/>
            <person name="Vacek V."/>
            <person name="Brzon O."/>
            <person name="Soukal P."/>
            <person name="Eme L."/>
            <person name="Dacks J.B."/>
            <person name="Karnkowska A."/>
            <person name="Elias M."/>
            <person name="Hampl V."/>
        </authorList>
    </citation>
    <scope>NUCLEOTIDE SEQUENCE</scope>
    <source>
        <strain evidence="2">RCP-MX</strain>
    </source>
</reference>
<proteinExistence type="predicted"/>
<sequence>MLISLDICLESRFGLGIHLFVPEVFFFRSDQQELGPASSPRELTRTTVLETCAGELIQTTVLETSWLSSGGGDEVSEAMCGFHPDHFPSQRPDEVLRPENPYAHDEWPEGS</sequence>
<evidence type="ECO:0000256" key="1">
    <source>
        <dbReference type="SAM" id="MobiDB-lite"/>
    </source>
</evidence>
<evidence type="ECO:0000313" key="2">
    <source>
        <dbReference type="EMBL" id="KAJ4456323.1"/>
    </source>
</evidence>
<accession>A0ABQ8UC17</accession>
<gene>
    <name evidence="2" type="ORF">PAPYR_8511</name>
</gene>
<comment type="caution">
    <text evidence="2">The sequence shown here is derived from an EMBL/GenBank/DDBJ whole genome shotgun (WGS) entry which is preliminary data.</text>
</comment>
<organism evidence="2 3">
    <name type="scientific">Paratrimastix pyriformis</name>
    <dbReference type="NCBI Taxonomy" id="342808"/>
    <lineage>
        <taxon>Eukaryota</taxon>
        <taxon>Metamonada</taxon>
        <taxon>Preaxostyla</taxon>
        <taxon>Paratrimastigidae</taxon>
        <taxon>Paratrimastix</taxon>
    </lineage>
</organism>
<feature type="region of interest" description="Disordered" evidence="1">
    <location>
        <begin position="78"/>
        <end position="111"/>
    </location>
</feature>
<name>A0ABQ8UC17_9EUKA</name>
<dbReference type="Proteomes" id="UP001141327">
    <property type="component" value="Unassembled WGS sequence"/>
</dbReference>
<feature type="compositionally biased region" description="Basic and acidic residues" evidence="1">
    <location>
        <begin position="83"/>
        <end position="111"/>
    </location>
</feature>
<dbReference type="EMBL" id="JAPMOS010000074">
    <property type="protein sequence ID" value="KAJ4456323.1"/>
    <property type="molecule type" value="Genomic_DNA"/>
</dbReference>
<evidence type="ECO:0000313" key="3">
    <source>
        <dbReference type="Proteomes" id="UP001141327"/>
    </source>
</evidence>